<dbReference type="EC" id="3.1.4.46" evidence="3"/>
<dbReference type="EMBL" id="JACHGZ010000012">
    <property type="protein sequence ID" value="MBB5148916.1"/>
    <property type="molecule type" value="Genomic_DNA"/>
</dbReference>
<dbReference type="Gene3D" id="3.20.20.190">
    <property type="entry name" value="Phosphatidylinositol (PI) phosphodiesterase"/>
    <property type="match status" value="1"/>
</dbReference>
<protein>
    <submittedName>
        <fullName evidence="3">Glycerophosphoryl diester phosphodiesterase</fullName>
        <ecNumber evidence="3">3.1.4.46</ecNumber>
    </submittedName>
</protein>
<accession>A0A840Q1I3</accession>
<dbReference type="RefSeq" id="WP_096550580.1">
    <property type="nucleotide sequence ID" value="NZ_AP018335.1"/>
</dbReference>
<feature type="signal peptide" evidence="1">
    <location>
        <begin position="1"/>
        <end position="20"/>
    </location>
</feature>
<keyword evidence="3" id="KW-0378">Hydrolase</keyword>
<dbReference type="PANTHER" id="PTHR46211">
    <property type="entry name" value="GLYCEROPHOSPHORYL DIESTER PHOSPHODIESTERASE"/>
    <property type="match status" value="1"/>
</dbReference>
<dbReference type="CDD" id="cd08561">
    <property type="entry name" value="GDPD_cytoplasmic_ScUgpQ2_like"/>
    <property type="match status" value="1"/>
</dbReference>
<gene>
    <name evidence="3" type="ORF">HNR36_001302</name>
</gene>
<name>A0A840Q1I3_URETH</name>
<dbReference type="PROSITE" id="PS51704">
    <property type="entry name" value="GP_PDE"/>
    <property type="match status" value="1"/>
</dbReference>
<dbReference type="GO" id="GO:0006629">
    <property type="term" value="P:lipid metabolic process"/>
    <property type="evidence" value="ECO:0007669"/>
    <property type="project" value="InterPro"/>
</dbReference>
<dbReference type="InterPro" id="IPR017946">
    <property type="entry name" value="PLC-like_Pdiesterase_TIM-brl"/>
</dbReference>
<dbReference type="Pfam" id="PF03009">
    <property type="entry name" value="GDPD"/>
    <property type="match status" value="1"/>
</dbReference>
<feature type="domain" description="GP-PDE" evidence="2">
    <location>
        <begin position="42"/>
        <end position="297"/>
    </location>
</feature>
<dbReference type="AlphaFoldDB" id="A0A840Q1I3"/>
<keyword evidence="4" id="KW-1185">Reference proteome</keyword>
<evidence type="ECO:0000313" key="4">
    <source>
        <dbReference type="Proteomes" id="UP000557217"/>
    </source>
</evidence>
<evidence type="ECO:0000259" key="2">
    <source>
        <dbReference type="PROSITE" id="PS51704"/>
    </source>
</evidence>
<evidence type="ECO:0000256" key="1">
    <source>
        <dbReference type="SAM" id="SignalP"/>
    </source>
</evidence>
<dbReference type="GO" id="GO:0008889">
    <property type="term" value="F:glycerophosphodiester phosphodiesterase activity"/>
    <property type="evidence" value="ECO:0007669"/>
    <property type="project" value="UniProtKB-EC"/>
</dbReference>
<keyword evidence="1" id="KW-0732">Signal</keyword>
<dbReference type="PANTHER" id="PTHR46211:SF1">
    <property type="entry name" value="GLYCEROPHOSPHODIESTER PHOSPHODIESTERASE, CYTOPLASMIC"/>
    <property type="match status" value="1"/>
</dbReference>
<dbReference type="SUPFAM" id="SSF51695">
    <property type="entry name" value="PLC-like phosphodiesterases"/>
    <property type="match status" value="1"/>
</dbReference>
<feature type="chain" id="PRO_5038973626" evidence="1">
    <location>
        <begin position="21"/>
        <end position="312"/>
    </location>
</feature>
<dbReference type="Proteomes" id="UP000557217">
    <property type="component" value="Unassembled WGS sequence"/>
</dbReference>
<proteinExistence type="predicted"/>
<dbReference type="InterPro" id="IPR030395">
    <property type="entry name" value="GP_PDE_dom"/>
</dbReference>
<comment type="caution">
    <text evidence="3">The sequence shown here is derived from an EMBL/GenBank/DDBJ whole genome shotgun (WGS) entry which is preliminary data.</text>
</comment>
<organism evidence="3 4">
    <name type="scientific">Ureibacillus thermosphaericus</name>
    <dbReference type="NCBI Taxonomy" id="51173"/>
    <lineage>
        <taxon>Bacteria</taxon>
        <taxon>Bacillati</taxon>
        <taxon>Bacillota</taxon>
        <taxon>Bacilli</taxon>
        <taxon>Bacillales</taxon>
        <taxon>Caryophanaceae</taxon>
        <taxon>Ureibacillus</taxon>
    </lineage>
</organism>
<evidence type="ECO:0000313" key="3">
    <source>
        <dbReference type="EMBL" id="MBB5148916.1"/>
    </source>
</evidence>
<sequence>MGKKTKLALAIAAASAAAWAGSKAFLKPQKREGKEVLSMDIPVVLAHRGGALIAPEHTMIAFEKSFELGVDGFEIDIRLTKDEEIVVLHDETIDRTSDGMGAVKDFTLEELKNFNFGFHYKDNNGNFPYRNQKVEIVTLRELFEKFPNMFINIDIKDSPETYEGSLMPSKLWRLIEEYNAENRVVVTSFYSEQVDRFNLYAQNRVALGAGESDVRKAFAAFTSQFGHLYHPKVDVFQIPIKSGRFSLDSPKFIAFLNNLNIPVHYWVIDDEELMRKLLDNGAQGIITDRPDIAVPLVRDWVEHHKEKGENLS</sequence>
<reference evidence="3 4" key="1">
    <citation type="submission" date="2020-08" db="EMBL/GenBank/DDBJ databases">
        <title>Genomic Encyclopedia of Type Strains, Phase IV (KMG-IV): sequencing the most valuable type-strain genomes for metagenomic binning, comparative biology and taxonomic classification.</title>
        <authorList>
            <person name="Goeker M."/>
        </authorList>
    </citation>
    <scope>NUCLEOTIDE SEQUENCE [LARGE SCALE GENOMIC DNA]</scope>
    <source>
        <strain evidence="3 4">DSM 10633</strain>
    </source>
</reference>